<dbReference type="OrthoDB" id="6350208at2759"/>
<dbReference type="GO" id="GO:0005634">
    <property type="term" value="C:nucleus"/>
    <property type="evidence" value="ECO:0007669"/>
    <property type="project" value="TreeGrafter"/>
</dbReference>
<name>A0A3R7NN04_PENVA</name>
<comment type="similarity">
    <text evidence="1 2">Belongs to the small heat shock protein (HSP20) family.</text>
</comment>
<dbReference type="CDD" id="cd06526">
    <property type="entry name" value="metazoan_ACD"/>
    <property type="match status" value="1"/>
</dbReference>
<feature type="compositionally biased region" description="Basic and acidic residues" evidence="3">
    <location>
        <begin position="217"/>
        <end position="226"/>
    </location>
</feature>
<dbReference type="PRINTS" id="PR00299">
    <property type="entry name" value="ACRYSTALLIN"/>
</dbReference>
<evidence type="ECO:0000256" key="1">
    <source>
        <dbReference type="PROSITE-ProRule" id="PRU00285"/>
    </source>
</evidence>
<dbReference type="InterPro" id="IPR002068">
    <property type="entry name" value="A-crystallin/Hsp20_dom"/>
</dbReference>
<dbReference type="Pfam" id="PF00011">
    <property type="entry name" value="HSP20"/>
    <property type="match status" value="1"/>
</dbReference>
<gene>
    <name evidence="5" type="ORF">C7M84_019866</name>
</gene>
<feature type="region of interest" description="Disordered" evidence="3">
    <location>
        <begin position="424"/>
        <end position="447"/>
    </location>
</feature>
<dbReference type="InterPro" id="IPR008978">
    <property type="entry name" value="HSP20-like_chaperone"/>
</dbReference>
<organism evidence="5 6">
    <name type="scientific">Penaeus vannamei</name>
    <name type="common">Whiteleg shrimp</name>
    <name type="synonym">Litopenaeus vannamei</name>
    <dbReference type="NCBI Taxonomy" id="6689"/>
    <lineage>
        <taxon>Eukaryota</taxon>
        <taxon>Metazoa</taxon>
        <taxon>Ecdysozoa</taxon>
        <taxon>Arthropoda</taxon>
        <taxon>Crustacea</taxon>
        <taxon>Multicrustacea</taxon>
        <taxon>Malacostraca</taxon>
        <taxon>Eumalacostraca</taxon>
        <taxon>Eucarida</taxon>
        <taxon>Decapoda</taxon>
        <taxon>Dendrobranchiata</taxon>
        <taxon>Penaeoidea</taxon>
        <taxon>Penaeidae</taxon>
        <taxon>Penaeus</taxon>
    </lineage>
</organism>
<dbReference type="Proteomes" id="UP000283509">
    <property type="component" value="Unassembled WGS sequence"/>
</dbReference>
<evidence type="ECO:0000259" key="4">
    <source>
        <dbReference type="PROSITE" id="PS01031"/>
    </source>
</evidence>
<evidence type="ECO:0000256" key="3">
    <source>
        <dbReference type="SAM" id="MobiDB-lite"/>
    </source>
</evidence>
<feature type="compositionally biased region" description="Polar residues" evidence="3">
    <location>
        <begin position="110"/>
        <end position="129"/>
    </location>
</feature>
<feature type="compositionally biased region" description="Polar residues" evidence="3">
    <location>
        <begin position="87"/>
        <end position="102"/>
    </location>
</feature>
<feature type="region of interest" description="Disordered" evidence="3">
    <location>
        <begin position="86"/>
        <end position="136"/>
    </location>
</feature>
<reference evidence="5 6" key="1">
    <citation type="submission" date="2018-04" db="EMBL/GenBank/DDBJ databases">
        <authorList>
            <person name="Zhang X."/>
            <person name="Yuan J."/>
            <person name="Li F."/>
            <person name="Xiang J."/>
        </authorList>
    </citation>
    <scope>NUCLEOTIDE SEQUENCE [LARGE SCALE GENOMIC DNA]</scope>
    <source>
        <tissue evidence="5">Muscle</tissue>
    </source>
</reference>
<accession>A0A3R7NN04</accession>
<protein>
    <submittedName>
        <fullName evidence="5">Heat shock protein 21</fullName>
    </submittedName>
</protein>
<feature type="region of interest" description="Disordered" evidence="3">
    <location>
        <begin position="169"/>
        <end position="226"/>
    </location>
</feature>
<proteinExistence type="inferred from homology"/>
<sequence>MASSDDVGLSRSSIKCRRCAGSPLSSWDLFLPITRRGSFFQDSFFSNIHHDFDAAIREVLGRWNEPDLKVTDSRDDVSRRYRRLRSQNMNEESQAVTVTSDNTGHKEQKSTSIPVNVEETQTVSSSASGEATLRGSETSEKECQCLRCSLKNIYDKRTSQTADNALSSARSQSIDAQVIQDSSASSGAQEQMQSKQEFGVTAPRTTEAVGSESSSTVRKENRADADSRRIRRDSWDVFFPITQRGSFFQDSFFSDIHDDFDMAVRKALSRWNNTDRRVEKDLRQSDVLDRYRELRPRDLKEENLAITVTSDSTSHKAEFQQKTKIIPIEVEEEAQGAEPLPASVSMPNVPLASTTSSSKSFVSQGVVEDSETLRRQEGVKIPINEESETSFEEGQMMRQNVTQVPSGAVSESRKVVISGSDIGEASEEASVSRKSHLSFESQSTRDKAGEICTSLRSRHLGDDTQAVTSSEDERYHKEIGGSLAHESHVSALSKSSLESIGQDPTTVLTTMRNIKEQIIPLNVEDSERENVAHFGSSSVQVSDEAHRAGYTASSEDGDMFIAVVKQPDYHYKVVAQEGEGEEALGNGHLDIQATQQQRTDLGRESKTVGITSGSGYLPISRKGPFDSDYFFENVRENYSQAVREVLEKAKEWSCRSDAMQNYRSLRQRNLRLDNQAVNISEDQHSHKVVMDVHDFTGGDVTVQLVGGNELLVEGQAERQEDNKVSRLSFVRCFPLPDHVDRDAITTALSSDGILTIITRKK</sequence>
<evidence type="ECO:0000313" key="6">
    <source>
        <dbReference type="Proteomes" id="UP000283509"/>
    </source>
</evidence>
<comment type="caution">
    <text evidence="5">The sequence shown here is derived from an EMBL/GenBank/DDBJ whole genome shotgun (WGS) entry which is preliminary data.</text>
</comment>
<reference evidence="5 6" key="2">
    <citation type="submission" date="2019-01" db="EMBL/GenBank/DDBJ databases">
        <title>The decoding of complex shrimp genome reveals the adaptation for benthos swimmer, frequently molting mechanism and breeding impact on genome.</title>
        <authorList>
            <person name="Sun Y."/>
            <person name="Gao Y."/>
            <person name="Yu Y."/>
        </authorList>
    </citation>
    <scope>NUCLEOTIDE SEQUENCE [LARGE SCALE GENOMIC DNA]</scope>
    <source>
        <tissue evidence="5">Muscle</tissue>
    </source>
</reference>
<dbReference type="GO" id="GO:0051082">
    <property type="term" value="F:unfolded protein binding"/>
    <property type="evidence" value="ECO:0007669"/>
    <property type="project" value="TreeGrafter"/>
</dbReference>
<dbReference type="AlphaFoldDB" id="A0A3R7NN04"/>
<dbReference type="GO" id="GO:0042026">
    <property type="term" value="P:protein refolding"/>
    <property type="evidence" value="ECO:0007669"/>
    <property type="project" value="TreeGrafter"/>
</dbReference>
<dbReference type="SUPFAM" id="SSF49764">
    <property type="entry name" value="HSP20-like chaperones"/>
    <property type="match status" value="1"/>
</dbReference>
<keyword evidence="5" id="KW-0346">Stress response</keyword>
<dbReference type="PANTHER" id="PTHR45640:SF26">
    <property type="entry name" value="RE23625P"/>
    <property type="match status" value="1"/>
</dbReference>
<dbReference type="PANTHER" id="PTHR45640">
    <property type="entry name" value="HEAT SHOCK PROTEIN HSP-12.2-RELATED"/>
    <property type="match status" value="1"/>
</dbReference>
<evidence type="ECO:0000256" key="2">
    <source>
        <dbReference type="RuleBase" id="RU003616"/>
    </source>
</evidence>
<feature type="compositionally biased region" description="Polar residues" evidence="3">
    <location>
        <begin position="169"/>
        <end position="196"/>
    </location>
</feature>
<keyword evidence="6" id="KW-1185">Reference proteome</keyword>
<dbReference type="EMBL" id="QCYY01003730">
    <property type="protein sequence ID" value="ROT62321.1"/>
    <property type="molecule type" value="Genomic_DNA"/>
</dbReference>
<dbReference type="InterPro" id="IPR001436">
    <property type="entry name" value="Alpha-crystallin/sHSP_animal"/>
</dbReference>
<dbReference type="PROSITE" id="PS01031">
    <property type="entry name" value="SHSP"/>
    <property type="match status" value="1"/>
</dbReference>
<feature type="domain" description="SHSP" evidence="4">
    <location>
        <begin position="668"/>
        <end position="761"/>
    </location>
</feature>
<dbReference type="GO" id="GO:0009408">
    <property type="term" value="P:response to heat"/>
    <property type="evidence" value="ECO:0007669"/>
    <property type="project" value="TreeGrafter"/>
</dbReference>
<evidence type="ECO:0000313" key="5">
    <source>
        <dbReference type="EMBL" id="ROT62321.1"/>
    </source>
</evidence>
<dbReference type="GO" id="GO:0005737">
    <property type="term" value="C:cytoplasm"/>
    <property type="evidence" value="ECO:0007669"/>
    <property type="project" value="TreeGrafter"/>
</dbReference>
<dbReference type="Gene3D" id="2.60.40.790">
    <property type="match status" value="1"/>
</dbReference>